<sequence length="452" mass="49536">MAVFKAGKLNTGKLPGLRQQIRRGLNAVLSIKDGGVTAEGDAGWSVLSGRNHQYYRGSVRNWQNEAGPLWENPAISIGIQYIFNKVAEPRLQVVSDPDGTPTPIPGHALIQLLRRPNGEYSWRAMLQACAASYKLDGNAYIVKVRGSGGYGSVQQLWYIAHWQMEPLAPLGNGPTEFYKRTLPNGKTEVYARANVIHFKNGLDLENNRKGYAPFRAEFREVVSDNEIATFTASILKNLGVAIMISPVGDDAEMDTDTVDELKDKVRVGISADNRGGLVMPSIPVRADRIGSTPQEMALDTIGDRPESRIFATLGIEPMAVGLPSGNTKYANKKEAREASYENGIIPMLSVFGETLTDELLPDFHAGQKSAPDEVVAFNYDKVRDLQPDLDAKHKRFWGDFKNGIGKLSEARAGLGYEKDEQIDGYYFELMPAKTATPDGSQGVSDDPDAADK</sequence>
<keyword evidence="2" id="KW-1185">Reference proteome</keyword>
<gene>
    <name evidence="1" type="ORF">CCAX7_54720</name>
</gene>
<dbReference type="KEGG" id="ccot:CCAX7_54720"/>
<protein>
    <submittedName>
        <fullName evidence="1">Uncharacterized protein</fullName>
    </submittedName>
</protein>
<accession>A0A402D5T8</accession>
<dbReference type="Proteomes" id="UP000287394">
    <property type="component" value="Chromosome"/>
</dbReference>
<evidence type="ECO:0000313" key="2">
    <source>
        <dbReference type="Proteomes" id="UP000287394"/>
    </source>
</evidence>
<name>A0A402D5T8_9BACT</name>
<dbReference type="RefSeq" id="WP_119324831.1">
    <property type="nucleotide sequence ID" value="NZ_AP025739.1"/>
</dbReference>
<dbReference type="AlphaFoldDB" id="A0A402D5T8"/>
<proteinExistence type="predicted"/>
<dbReference type="OrthoDB" id="9134461at2"/>
<evidence type="ECO:0000313" key="1">
    <source>
        <dbReference type="EMBL" id="BDI33421.1"/>
    </source>
</evidence>
<dbReference type="EMBL" id="AP025739">
    <property type="protein sequence ID" value="BDI33421.1"/>
    <property type="molecule type" value="Genomic_DNA"/>
</dbReference>
<organism evidence="1 2">
    <name type="scientific">Capsulimonas corticalis</name>
    <dbReference type="NCBI Taxonomy" id="2219043"/>
    <lineage>
        <taxon>Bacteria</taxon>
        <taxon>Bacillati</taxon>
        <taxon>Armatimonadota</taxon>
        <taxon>Armatimonadia</taxon>
        <taxon>Capsulimonadales</taxon>
        <taxon>Capsulimonadaceae</taxon>
        <taxon>Capsulimonas</taxon>
    </lineage>
</organism>
<dbReference type="Pfam" id="PF04860">
    <property type="entry name" value="Phage_portal"/>
    <property type="match status" value="1"/>
</dbReference>
<dbReference type="InterPro" id="IPR006944">
    <property type="entry name" value="Phage/GTA_portal"/>
</dbReference>
<reference evidence="1 2" key="1">
    <citation type="journal article" date="2019" name="Int. J. Syst. Evol. Microbiol.">
        <title>Capsulimonas corticalis gen. nov., sp. nov., an aerobic capsulated bacterium, of a novel bacterial order, Capsulimonadales ord. nov., of the class Armatimonadia of the phylum Armatimonadetes.</title>
        <authorList>
            <person name="Li J."/>
            <person name="Kudo C."/>
            <person name="Tonouchi A."/>
        </authorList>
    </citation>
    <scope>NUCLEOTIDE SEQUENCE [LARGE SCALE GENOMIC DNA]</scope>
    <source>
        <strain evidence="1 2">AX-7</strain>
    </source>
</reference>